<gene>
    <name evidence="5" type="ORF">B0T22DRAFT_440937</name>
</gene>
<dbReference type="PRINTS" id="PR00368">
    <property type="entry name" value="FADPNR"/>
</dbReference>
<dbReference type="PANTHER" id="PTHR48105">
    <property type="entry name" value="THIOREDOXIN REDUCTASE 1-RELATED-RELATED"/>
    <property type="match status" value="1"/>
</dbReference>
<reference evidence="5" key="1">
    <citation type="journal article" date="2023" name="Mol. Phylogenet. Evol.">
        <title>Genome-scale phylogeny and comparative genomics of the fungal order Sordariales.</title>
        <authorList>
            <person name="Hensen N."/>
            <person name="Bonometti L."/>
            <person name="Westerberg I."/>
            <person name="Brannstrom I.O."/>
            <person name="Guillou S."/>
            <person name="Cros-Aarteil S."/>
            <person name="Calhoun S."/>
            <person name="Haridas S."/>
            <person name="Kuo A."/>
            <person name="Mondo S."/>
            <person name="Pangilinan J."/>
            <person name="Riley R."/>
            <person name="LaButti K."/>
            <person name="Andreopoulos B."/>
            <person name="Lipzen A."/>
            <person name="Chen C."/>
            <person name="Yan M."/>
            <person name="Daum C."/>
            <person name="Ng V."/>
            <person name="Clum A."/>
            <person name="Steindorff A."/>
            <person name="Ohm R.A."/>
            <person name="Martin F."/>
            <person name="Silar P."/>
            <person name="Natvig D.O."/>
            <person name="Lalanne C."/>
            <person name="Gautier V."/>
            <person name="Ament-Velasquez S.L."/>
            <person name="Kruys A."/>
            <person name="Hutchinson M.I."/>
            <person name="Powell A.J."/>
            <person name="Barry K."/>
            <person name="Miller A.N."/>
            <person name="Grigoriev I.V."/>
            <person name="Debuchy R."/>
            <person name="Gladieux P."/>
            <person name="Hiltunen Thoren M."/>
            <person name="Johannesson H."/>
        </authorList>
    </citation>
    <scope>NUCLEOTIDE SEQUENCE</scope>
    <source>
        <strain evidence="5">CBS 314.62</strain>
    </source>
</reference>
<keyword evidence="2" id="KW-0285">Flavoprotein</keyword>
<dbReference type="GO" id="GO:0016491">
    <property type="term" value="F:oxidoreductase activity"/>
    <property type="evidence" value="ECO:0007669"/>
    <property type="project" value="UniProtKB-KW"/>
</dbReference>
<evidence type="ECO:0000256" key="2">
    <source>
        <dbReference type="ARBA" id="ARBA00022630"/>
    </source>
</evidence>
<evidence type="ECO:0000259" key="4">
    <source>
        <dbReference type="Pfam" id="PF07992"/>
    </source>
</evidence>
<dbReference type="Proteomes" id="UP001270362">
    <property type="component" value="Unassembled WGS sequence"/>
</dbReference>
<reference evidence="5" key="2">
    <citation type="submission" date="2023-06" db="EMBL/GenBank/DDBJ databases">
        <authorList>
            <consortium name="Lawrence Berkeley National Laboratory"/>
            <person name="Haridas S."/>
            <person name="Hensen N."/>
            <person name="Bonometti L."/>
            <person name="Westerberg I."/>
            <person name="Brannstrom I.O."/>
            <person name="Guillou S."/>
            <person name="Cros-Aarteil S."/>
            <person name="Calhoun S."/>
            <person name="Kuo A."/>
            <person name="Mondo S."/>
            <person name="Pangilinan J."/>
            <person name="Riley R."/>
            <person name="Labutti K."/>
            <person name="Andreopoulos B."/>
            <person name="Lipzen A."/>
            <person name="Chen C."/>
            <person name="Yanf M."/>
            <person name="Daum C."/>
            <person name="Ng V."/>
            <person name="Clum A."/>
            <person name="Steindorff A."/>
            <person name="Ohm R."/>
            <person name="Martin F."/>
            <person name="Silar P."/>
            <person name="Natvig D."/>
            <person name="Lalanne C."/>
            <person name="Gautier V."/>
            <person name="Ament-Velasquez S.L."/>
            <person name="Kruys A."/>
            <person name="Hutchinson M.I."/>
            <person name="Powell A.J."/>
            <person name="Barry K."/>
            <person name="Miller A.N."/>
            <person name="Grigoriev I.V."/>
            <person name="Debuchy R."/>
            <person name="Gladieux P."/>
            <person name="Thoren M.H."/>
            <person name="Johannesson H."/>
        </authorList>
    </citation>
    <scope>NUCLEOTIDE SEQUENCE</scope>
    <source>
        <strain evidence="5">CBS 314.62</strain>
    </source>
</reference>
<dbReference type="SUPFAM" id="SSF51905">
    <property type="entry name" value="FAD/NAD(P)-binding domain"/>
    <property type="match status" value="1"/>
</dbReference>
<accession>A0AAE0XBD2</accession>
<name>A0AAE0XBD2_9PEZI</name>
<keyword evidence="6" id="KW-1185">Reference proteome</keyword>
<keyword evidence="3" id="KW-0560">Oxidoreductase</keyword>
<evidence type="ECO:0000313" key="5">
    <source>
        <dbReference type="EMBL" id="KAK3689457.1"/>
    </source>
</evidence>
<dbReference type="Gene3D" id="3.50.50.60">
    <property type="entry name" value="FAD/NAD(P)-binding domain"/>
    <property type="match status" value="2"/>
</dbReference>
<dbReference type="AlphaFoldDB" id="A0AAE0XBD2"/>
<dbReference type="InterPro" id="IPR023753">
    <property type="entry name" value="FAD/NAD-binding_dom"/>
</dbReference>
<sequence>MSSDYDIIIVGGGPAGLSAASSIHMHTVLSWDHQDPAKFRAAARADLKRYGTVDIKESEVESIKQRDDGLFEAMTGNGETWTAKKVILATGIEDVFPDIPGYAECWVTGIFHCLYCHGWKEKGTPSAGMLAQDDVSSVLVALHFARQALCMTDNLAQDLQAALDAAPAPTAVDARKISRLSEAPQRAQVTLHFDDGSFRTEAFLAHKPRSKLRGAGARLAQQLGLRLTPSPGNLIKVLPPFNQTSAKGVFAAGDCATPMQTVTAALHSGTCAGGGAPLQIQAETYGQRAIF</sequence>
<comment type="caution">
    <text evidence="5">The sequence shown here is derived from an EMBL/GenBank/DDBJ whole genome shotgun (WGS) entry which is preliminary data.</text>
</comment>
<dbReference type="Pfam" id="PF07992">
    <property type="entry name" value="Pyr_redox_2"/>
    <property type="match status" value="1"/>
</dbReference>
<evidence type="ECO:0000256" key="3">
    <source>
        <dbReference type="ARBA" id="ARBA00023002"/>
    </source>
</evidence>
<dbReference type="InterPro" id="IPR036188">
    <property type="entry name" value="FAD/NAD-bd_sf"/>
</dbReference>
<organism evidence="5 6">
    <name type="scientific">Podospora appendiculata</name>
    <dbReference type="NCBI Taxonomy" id="314037"/>
    <lineage>
        <taxon>Eukaryota</taxon>
        <taxon>Fungi</taxon>
        <taxon>Dikarya</taxon>
        <taxon>Ascomycota</taxon>
        <taxon>Pezizomycotina</taxon>
        <taxon>Sordariomycetes</taxon>
        <taxon>Sordariomycetidae</taxon>
        <taxon>Sordariales</taxon>
        <taxon>Podosporaceae</taxon>
        <taxon>Podospora</taxon>
    </lineage>
</organism>
<comment type="similarity">
    <text evidence="1">Belongs to the class-II pyridine nucleotide-disulfide oxidoreductase family.</text>
</comment>
<feature type="domain" description="FAD/NAD(P)-binding" evidence="4">
    <location>
        <begin position="5"/>
        <end position="125"/>
    </location>
</feature>
<evidence type="ECO:0000256" key="1">
    <source>
        <dbReference type="ARBA" id="ARBA00009333"/>
    </source>
</evidence>
<protein>
    <recommendedName>
        <fullName evidence="4">FAD/NAD(P)-binding domain-containing protein</fullName>
    </recommendedName>
</protein>
<dbReference type="GO" id="GO:0097237">
    <property type="term" value="P:cellular response to toxic substance"/>
    <property type="evidence" value="ECO:0007669"/>
    <property type="project" value="UniProtKB-ARBA"/>
</dbReference>
<dbReference type="EMBL" id="JAULSO010000002">
    <property type="protein sequence ID" value="KAK3689457.1"/>
    <property type="molecule type" value="Genomic_DNA"/>
</dbReference>
<evidence type="ECO:0000313" key="6">
    <source>
        <dbReference type="Proteomes" id="UP001270362"/>
    </source>
</evidence>
<dbReference type="PRINTS" id="PR00469">
    <property type="entry name" value="PNDRDTASEII"/>
</dbReference>
<dbReference type="InterPro" id="IPR050097">
    <property type="entry name" value="Ferredoxin-NADP_redctase_2"/>
</dbReference>
<proteinExistence type="inferred from homology"/>